<reference evidence="4 6" key="2">
    <citation type="submission" date="2019-06" db="EMBL/GenBank/DDBJ databases">
        <authorList>
            <person name="Rodrigo-Torres L."/>
            <person name="Arahal R. D."/>
            <person name="Lucena T."/>
        </authorList>
    </citation>
    <scope>NUCLEOTIDE SEQUENCE [LARGE SCALE GENOMIC DNA]</scope>
    <source>
        <strain evidence="4 6">INIA P508</strain>
    </source>
</reference>
<evidence type="ECO:0000313" key="7">
    <source>
        <dbReference type="Proteomes" id="UP000593929"/>
    </source>
</evidence>
<dbReference type="Proteomes" id="UP000365705">
    <property type="component" value="Unassembled WGS sequence"/>
</dbReference>
<dbReference type="RefSeq" id="WP_006500175.1">
    <property type="nucleotide sequence ID" value="NZ_CABFNH010000006.1"/>
</dbReference>
<accession>A0A099YBB9</accession>
<evidence type="ECO:0000313" key="4">
    <source>
        <dbReference type="EMBL" id="VTZ88990.1"/>
    </source>
</evidence>
<dbReference type="EMBL" id="CP062966">
    <property type="protein sequence ID" value="QOL69935.1"/>
    <property type="molecule type" value="Genomic_DNA"/>
</dbReference>
<dbReference type="GeneID" id="57114781"/>
<dbReference type="EMBL" id="CABFNH010000006">
    <property type="protein sequence ID" value="VTZ88990.1"/>
    <property type="molecule type" value="Genomic_DNA"/>
</dbReference>
<evidence type="ECO:0000313" key="2">
    <source>
        <dbReference type="EMBL" id="MDC2827457.1"/>
    </source>
</evidence>
<dbReference type="AlphaFoldDB" id="A0A099YBB9"/>
<evidence type="ECO:0000313" key="5">
    <source>
        <dbReference type="Proteomes" id="UP000030001"/>
    </source>
</evidence>
<dbReference type="Proteomes" id="UP000593929">
    <property type="component" value="Chromosome"/>
</dbReference>
<evidence type="ECO:0000313" key="1">
    <source>
        <dbReference type="EMBL" id="KGL66706.1"/>
    </source>
</evidence>
<reference evidence="2" key="4">
    <citation type="submission" date="2023-01" db="EMBL/GenBank/DDBJ databases">
        <title>Genome analysis of 13 Lactobacillus isolated from gut of wild boar.</title>
        <authorList>
            <person name="Papp P."/>
            <person name="Libisch B."/>
            <person name="Nagy T."/>
            <person name="Olasz F."/>
        </authorList>
    </citation>
    <scope>NUCLEOTIDE SEQUENCE</scope>
    <source>
        <strain evidence="2">F108</strain>
    </source>
</reference>
<evidence type="ECO:0000313" key="6">
    <source>
        <dbReference type="Proteomes" id="UP000365705"/>
    </source>
</evidence>
<gene>
    <name evidence="3" type="ORF">LM011_01880</name>
    <name evidence="4" type="ORF">LMUP508_00631</name>
    <name evidence="1" type="ORF">LX03_06395</name>
    <name evidence="2" type="ORF">PO158_04050</name>
</gene>
<evidence type="ECO:0000313" key="3">
    <source>
        <dbReference type="EMBL" id="QOL69935.1"/>
    </source>
</evidence>
<dbReference type="EMBL" id="JROC01000033">
    <property type="protein sequence ID" value="KGL66706.1"/>
    <property type="molecule type" value="Genomic_DNA"/>
</dbReference>
<protein>
    <submittedName>
        <fullName evidence="1">Phospho-2-dehydro-3-deoxyheptonate aldolase</fullName>
    </submittedName>
</protein>
<reference evidence="1 5" key="1">
    <citation type="submission" date="2014-09" db="EMBL/GenBank/DDBJ databases">
        <title>Lactobacillus mucosae CRL573 Genome Sequencing.</title>
        <authorList>
            <person name="Bleckwedel J."/>
            <person name="Teran L.C."/>
            <person name="Bonacina J."/>
            <person name="Saavedra L."/>
            <person name="Mozzi F.B."/>
            <person name="Raya R.R."/>
        </authorList>
    </citation>
    <scope>NUCLEOTIDE SEQUENCE [LARGE SCALE GENOMIC DNA]</scope>
    <source>
        <strain evidence="1 5">CRL573</strain>
    </source>
</reference>
<reference evidence="3 7" key="3">
    <citation type="submission" date="2020-10" db="EMBL/GenBank/DDBJ databases">
        <title>Genome sequencing of Lactobacillus mucosae KCTC 21011.</title>
        <authorList>
            <person name="Kim J."/>
        </authorList>
    </citation>
    <scope>NUCLEOTIDE SEQUENCE [LARGE SCALE GENOMIC DNA]</scope>
    <source>
        <strain evidence="3 7">LM011</strain>
    </source>
</reference>
<dbReference type="Proteomes" id="UP001218021">
    <property type="component" value="Unassembled WGS sequence"/>
</dbReference>
<dbReference type="EMBL" id="JAQOND010000011">
    <property type="protein sequence ID" value="MDC2827457.1"/>
    <property type="molecule type" value="Genomic_DNA"/>
</dbReference>
<name>A0A099YBB9_LIMMU</name>
<organism evidence="1 5">
    <name type="scientific">Limosilactobacillus mucosae</name>
    <name type="common">Lactobacillus mucosae</name>
    <dbReference type="NCBI Taxonomy" id="97478"/>
    <lineage>
        <taxon>Bacteria</taxon>
        <taxon>Bacillati</taxon>
        <taxon>Bacillota</taxon>
        <taxon>Bacilli</taxon>
        <taxon>Lactobacillales</taxon>
        <taxon>Lactobacillaceae</taxon>
        <taxon>Limosilactobacillus</taxon>
    </lineage>
</organism>
<dbReference type="Proteomes" id="UP000030001">
    <property type="component" value="Unassembled WGS sequence"/>
</dbReference>
<sequence length="62" mass="7432">MAAKDYRQLLEDLRAGKIEEFVVTPAEFMDFQPIYHDYEYRTQIEGKAERGGELHYHLIKRD</sequence>
<proteinExistence type="predicted"/>